<dbReference type="PANTHER" id="PTHR43060:SF15">
    <property type="entry name" value="3-HYDROXYISOBUTYRATE DEHYDROGENASE-LIKE 1, MITOCHONDRIAL-RELATED"/>
    <property type="match status" value="1"/>
</dbReference>
<dbReference type="PIRSF" id="PIRSF000103">
    <property type="entry name" value="HIBADH"/>
    <property type="match status" value="1"/>
</dbReference>
<comment type="caution">
    <text evidence="6">The sequence shown here is derived from an EMBL/GenBank/DDBJ whole genome shotgun (WGS) entry which is preliminary data.</text>
</comment>
<dbReference type="Pfam" id="PF03446">
    <property type="entry name" value="NAD_binding_2"/>
    <property type="match status" value="1"/>
</dbReference>
<dbReference type="InterPro" id="IPR006115">
    <property type="entry name" value="6PGDH_NADP-bd"/>
</dbReference>
<dbReference type="GO" id="GO:0016491">
    <property type="term" value="F:oxidoreductase activity"/>
    <property type="evidence" value="ECO:0007669"/>
    <property type="project" value="UniProtKB-KW"/>
</dbReference>
<dbReference type="GO" id="GO:0050661">
    <property type="term" value="F:NADP binding"/>
    <property type="evidence" value="ECO:0007669"/>
    <property type="project" value="InterPro"/>
</dbReference>
<evidence type="ECO:0000313" key="7">
    <source>
        <dbReference type="Proteomes" id="UP000320653"/>
    </source>
</evidence>
<organism evidence="6 7">
    <name type="scientific">Neorhizobium alkalisoli</name>
    <dbReference type="NCBI Taxonomy" id="528178"/>
    <lineage>
        <taxon>Bacteria</taxon>
        <taxon>Pseudomonadati</taxon>
        <taxon>Pseudomonadota</taxon>
        <taxon>Alphaproteobacteria</taxon>
        <taxon>Hyphomicrobiales</taxon>
        <taxon>Rhizobiaceae</taxon>
        <taxon>Rhizobium/Agrobacterium group</taxon>
        <taxon>Neorhizobium</taxon>
    </lineage>
</organism>
<dbReference type="InterPro" id="IPR015815">
    <property type="entry name" value="HIBADH-related"/>
</dbReference>
<dbReference type="OrthoDB" id="9812907at2"/>
<keyword evidence="7" id="KW-1185">Reference proteome</keyword>
<evidence type="ECO:0000259" key="5">
    <source>
        <dbReference type="Pfam" id="PF14833"/>
    </source>
</evidence>
<feature type="domain" description="6-phosphogluconate dehydrogenase NADP-binding" evidence="4">
    <location>
        <begin position="6"/>
        <end position="162"/>
    </location>
</feature>
<dbReference type="PANTHER" id="PTHR43060">
    <property type="entry name" value="3-HYDROXYISOBUTYRATE DEHYDROGENASE-LIKE 1, MITOCHONDRIAL-RELATED"/>
    <property type="match status" value="1"/>
</dbReference>
<evidence type="ECO:0000256" key="3">
    <source>
        <dbReference type="PIRSR" id="PIRSR000103-1"/>
    </source>
</evidence>
<dbReference type="InterPro" id="IPR013328">
    <property type="entry name" value="6PGD_dom2"/>
</dbReference>
<evidence type="ECO:0000313" key="6">
    <source>
        <dbReference type="EMBL" id="TWF43883.1"/>
    </source>
</evidence>
<dbReference type="SUPFAM" id="SSF51735">
    <property type="entry name" value="NAD(P)-binding Rossmann-fold domains"/>
    <property type="match status" value="1"/>
</dbReference>
<gene>
    <name evidence="6" type="ORF">FHW37_11835</name>
</gene>
<dbReference type="Pfam" id="PF14833">
    <property type="entry name" value="NAD_binding_11"/>
    <property type="match status" value="1"/>
</dbReference>
<evidence type="ECO:0000256" key="2">
    <source>
        <dbReference type="ARBA" id="ARBA00023027"/>
    </source>
</evidence>
<dbReference type="Proteomes" id="UP000320653">
    <property type="component" value="Unassembled WGS sequence"/>
</dbReference>
<dbReference type="InterPro" id="IPR008927">
    <property type="entry name" value="6-PGluconate_DH-like_C_sf"/>
</dbReference>
<dbReference type="Gene3D" id="1.10.1040.10">
    <property type="entry name" value="N-(1-d-carboxylethyl)-l-norvaline Dehydrogenase, domain 2"/>
    <property type="match status" value="1"/>
</dbReference>
<accession>A0A561Q0K2</accession>
<evidence type="ECO:0000256" key="1">
    <source>
        <dbReference type="ARBA" id="ARBA00023002"/>
    </source>
</evidence>
<feature type="active site" evidence="3">
    <location>
        <position position="171"/>
    </location>
</feature>
<dbReference type="EMBL" id="VIWP01000018">
    <property type="protein sequence ID" value="TWF43883.1"/>
    <property type="molecule type" value="Genomic_DNA"/>
</dbReference>
<feature type="domain" description="3-hydroxyisobutyrate dehydrogenase-like NAD-binding" evidence="5">
    <location>
        <begin position="165"/>
        <end position="252"/>
    </location>
</feature>
<evidence type="ECO:0000259" key="4">
    <source>
        <dbReference type="Pfam" id="PF03446"/>
    </source>
</evidence>
<name>A0A561Q0K2_9HYPH</name>
<dbReference type="SUPFAM" id="SSF48179">
    <property type="entry name" value="6-phosphogluconate dehydrogenase C-terminal domain-like"/>
    <property type="match status" value="1"/>
</dbReference>
<protein>
    <submittedName>
        <fullName evidence="6">3-hydroxyisobutyrate dehydrogenase-like beta-hydroxyacid dehydrogenase</fullName>
    </submittedName>
</protein>
<dbReference type="AlphaFoldDB" id="A0A561Q0K2"/>
<keyword evidence="2" id="KW-0520">NAD</keyword>
<proteinExistence type="predicted"/>
<keyword evidence="1" id="KW-0560">Oxidoreductase</keyword>
<dbReference type="GO" id="GO:0051287">
    <property type="term" value="F:NAD binding"/>
    <property type="evidence" value="ECO:0007669"/>
    <property type="project" value="InterPro"/>
</dbReference>
<dbReference type="Gene3D" id="3.40.50.720">
    <property type="entry name" value="NAD(P)-binding Rossmann-like Domain"/>
    <property type="match status" value="1"/>
</dbReference>
<dbReference type="InterPro" id="IPR029154">
    <property type="entry name" value="HIBADH-like_NADP-bd"/>
</dbReference>
<dbReference type="InterPro" id="IPR036291">
    <property type="entry name" value="NAD(P)-bd_dom_sf"/>
</dbReference>
<sequence>MSGPVNVGFIGIGDQGAPMAVAISEKFNLHVWARRDSSYESLEGSSFTRHESAVELATAVDVLCVCLRSDHDLLQLLLGGVLDALPSGAILINHATGDPGEARAFEEACKAKDIRFVDAPVSGGRPGAVARTLTCFVGTDAATLEKCGAILSTHSTHVVHMGGAGTGQASKLCNNALTVSNLRNVVEVFSIADAFGVSPASLQTAFSHSSGGSFILDALGTKVTPQIAAHIAKLNRTDVEEFAAAAKKLGLDVSAIEAWALGGAAGLERVVARLSARS</sequence>
<reference evidence="6 7" key="1">
    <citation type="submission" date="2019-06" db="EMBL/GenBank/DDBJ databases">
        <title>Sorghum-associated microbial communities from plants grown in Nebraska, USA.</title>
        <authorList>
            <person name="Schachtman D."/>
        </authorList>
    </citation>
    <scope>NUCLEOTIDE SEQUENCE [LARGE SCALE GENOMIC DNA]</scope>
    <source>
        <strain evidence="6 7">1225</strain>
    </source>
</reference>